<dbReference type="InterPro" id="IPR050539">
    <property type="entry name" value="ThrE_Dicarb/AminoAcid_Exp"/>
</dbReference>
<dbReference type="PhylomeDB" id="Q2RR53"/>
<dbReference type="Proteomes" id="UP000001929">
    <property type="component" value="Chromosome"/>
</dbReference>
<evidence type="ECO:0000256" key="7">
    <source>
        <dbReference type="ARBA" id="ARBA00034125"/>
    </source>
</evidence>
<dbReference type="InterPro" id="IPR024528">
    <property type="entry name" value="ThrE_2"/>
</dbReference>
<evidence type="ECO:0000259" key="9">
    <source>
        <dbReference type="Pfam" id="PF12821"/>
    </source>
</evidence>
<protein>
    <recommendedName>
        <fullName evidence="9">Threonine/Serine exporter ThrE domain-containing protein</fullName>
    </recommendedName>
</protein>
<evidence type="ECO:0000256" key="5">
    <source>
        <dbReference type="ARBA" id="ARBA00022989"/>
    </source>
</evidence>
<organism evidence="10 11">
    <name type="scientific">Rhodospirillum rubrum (strain ATCC 11170 / ATH 1.1.1 / DSM 467 / LMG 4362 / NCIMB 8255 / S1)</name>
    <dbReference type="NCBI Taxonomy" id="269796"/>
    <lineage>
        <taxon>Bacteria</taxon>
        <taxon>Pseudomonadati</taxon>
        <taxon>Pseudomonadota</taxon>
        <taxon>Alphaproteobacteria</taxon>
        <taxon>Rhodospirillales</taxon>
        <taxon>Rhodospirillaceae</taxon>
        <taxon>Rhodospirillum</taxon>
    </lineage>
</organism>
<evidence type="ECO:0000313" key="10">
    <source>
        <dbReference type="EMBL" id="ABC23392.1"/>
    </source>
</evidence>
<dbReference type="PANTHER" id="PTHR34390:SF1">
    <property type="entry name" value="SUCCINATE TRANSPORTER SUBUNIT YJJB-RELATED"/>
    <property type="match status" value="1"/>
</dbReference>
<evidence type="ECO:0000256" key="2">
    <source>
        <dbReference type="ARBA" id="ARBA00022475"/>
    </source>
</evidence>
<dbReference type="Pfam" id="PF12821">
    <property type="entry name" value="ThrE_2"/>
    <property type="match status" value="1"/>
</dbReference>
<dbReference type="KEGG" id="rru:Rru_A2595"/>
<dbReference type="EnsemblBacteria" id="ABC23392">
    <property type="protein sequence ID" value="ABC23392"/>
    <property type="gene ID" value="Rru_A2595"/>
</dbReference>
<evidence type="ECO:0000313" key="11">
    <source>
        <dbReference type="Proteomes" id="UP000001929"/>
    </source>
</evidence>
<dbReference type="HOGENOM" id="CLU_124452_0_0_5"/>
<dbReference type="RefSeq" id="WP_011390345.1">
    <property type="nucleotide sequence ID" value="NC_007643.1"/>
</dbReference>
<evidence type="ECO:0000256" key="1">
    <source>
        <dbReference type="ARBA" id="ARBA00004651"/>
    </source>
</evidence>
<evidence type="ECO:0000256" key="4">
    <source>
        <dbReference type="ARBA" id="ARBA00022692"/>
    </source>
</evidence>
<reference evidence="10 11" key="1">
    <citation type="journal article" date="2011" name="Stand. Genomic Sci.">
        <title>Complete genome sequence of Rhodospirillum rubrum type strain (S1).</title>
        <authorList>
            <person name="Munk A.C."/>
            <person name="Copeland A."/>
            <person name="Lucas S."/>
            <person name="Lapidus A."/>
            <person name="Del Rio T.G."/>
            <person name="Barry K."/>
            <person name="Detter J.C."/>
            <person name="Hammon N."/>
            <person name="Israni S."/>
            <person name="Pitluck S."/>
            <person name="Brettin T."/>
            <person name="Bruce D."/>
            <person name="Han C."/>
            <person name="Tapia R."/>
            <person name="Gilna P."/>
            <person name="Schmutz J."/>
            <person name="Larimer F."/>
            <person name="Land M."/>
            <person name="Kyrpides N.C."/>
            <person name="Mavromatis K."/>
            <person name="Richardson P."/>
            <person name="Rohde M."/>
            <person name="Goker M."/>
            <person name="Klenk H.P."/>
            <person name="Zhang Y."/>
            <person name="Roberts G.P."/>
            <person name="Reslewic S."/>
            <person name="Schwartz D.C."/>
        </authorList>
    </citation>
    <scope>NUCLEOTIDE SEQUENCE [LARGE SCALE GENOMIC DNA]</scope>
    <source>
        <strain evidence="11">ATCC 11170 / ATH 1.1.1 / DSM 467 / LMG 4362 / NCIMB 8255 / S1</strain>
    </source>
</reference>
<dbReference type="STRING" id="269796.Rru_A2595"/>
<keyword evidence="6 8" id="KW-0472">Membrane</keyword>
<accession>Q2RR53</accession>
<sequence>MIDVLYLAHQTVFGGLAAAGFGVLFNIRLKALPWCALAGGLALCVRTLAMEQGLSLEAGSFLAAVAVGLGVQLAHVRSGLARSALAAAGCIPMIPGSIAAKAILGLFALTDHQTDAEAMAQTMQYVLRVIFTFAAIGVGVAFPMQIFRRRGLDV</sequence>
<feature type="transmembrane region" description="Helical" evidence="8">
    <location>
        <begin position="6"/>
        <end position="24"/>
    </location>
</feature>
<feature type="transmembrane region" description="Helical" evidence="8">
    <location>
        <begin position="31"/>
        <end position="49"/>
    </location>
</feature>
<dbReference type="GO" id="GO:0005886">
    <property type="term" value="C:plasma membrane"/>
    <property type="evidence" value="ECO:0007669"/>
    <property type="project" value="UniProtKB-SubCell"/>
</dbReference>
<gene>
    <name evidence="10" type="ordered locus">Rru_A2595</name>
</gene>
<comment type="subcellular location">
    <subcellularLocation>
        <location evidence="1">Cell membrane</location>
        <topology evidence="1">Multi-pass membrane protein</topology>
    </subcellularLocation>
</comment>
<dbReference type="PANTHER" id="PTHR34390">
    <property type="entry name" value="UPF0442 PROTEIN YJJB-RELATED"/>
    <property type="match status" value="1"/>
</dbReference>
<dbReference type="EMBL" id="CP000230">
    <property type="protein sequence ID" value="ABC23392.1"/>
    <property type="molecule type" value="Genomic_DNA"/>
</dbReference>
<evidence type="ECO:0000256" key="6">
    <source>
        <dbReference type="ARBA" id="ARBA00023136"/>
    </source>
</evidence>
<keyword evidence="5 8" id="KW-1133">Transmembrane helix</keyword>
<feature type="domain" description="Threonine/Serine exporter ThrE" evidence="9">
    <location>
        <begin position="11"/>
        <end position="144"/>
    </location>
</feature>
<dbReference type="eggNOG" id="COG3610">
    <property type="taxonomic scope" value="Bacteria"/>
</dbReference>
<keyword evidence="2" id="KW-1003">Cell membrane</keyword>
<dbReference type="GO" id="GO:0015744">
    <property type="term" value="P:succinate transport"/>
    <property type="evidence" value="ECO:0007669"/>
    <property type="project" value="TreeGrafter"/>
</dbReference>
<keyword evidence="11" id="KW-1185">Reference proteome</keyword>
<keyword evidence="3" id="KW-0997">Cell inner membrane</keyword>
<name>Q2RR53_RHORT</name>
<feature type="transmembrane region" description="Helical" evidence="8">
    <location>
        <begin position="129"/>
        <end position="147"/>
    </location>
</feature>
<evidence type="ECO:0000256" key="3">
    <source>
        <dbReference type="ARBA" id="ARBA00022519"/>
    </source>
</evidence>
<feature type="transmembrane region" description="Helical" evidence="8">
    <location>
        <begin position="55"/>
        <end position="73"/>
    </location>
</feature>
<proteinExistence type="inferred from homology"/>
<dbReference type="PATRIC" id="fig|269796.9.peg.2704"/>
<dbReference type="AlphaFoldDB" id="Q2RR53"/>
<keyword evidence="4 8" id="KW-0812">Transmembrane</keyword>
<feature type="transmembrane region" description="Helical" evidence="8">
    <location>
        <begin position="85"/>
        <end position="109"/>
    </location>
</feature>
<evidence type="ECO:0000256" key="8">
    <source>
        <dbReference type="SAM" id="Phobius"/>
    </source>
</evidence>
<comment type="similarity">
    <text evidence="7">Belongs to the ThrE exporter (TC 2.A.79) family.</text>
</comment>